<dbReference type="EMBL" id="VSRR010007257">
    <property type="protein sequence ID" value="MPC46533.1"/>
    <property type="molecule type" value="Genomic_DNA"/>
</dbReference>
<dbReference type="Proteomes" id="UP000324222">
    <property type="component" value="Unassembled WGS sequence"/>
</dbReference>
<sequence length="93" mass="9985">MVLGNKEDNVKAGGDGVQEGVLWRQESASGRHGGGVTARRLTQVPLTHCSDWNHRTASDTWLLTSPYVHLSTKHLISPHSAIVSQVSGRDGAT</sequence>
<comment type="caution">
    <text evidence="1">The sequence shown here is derived from an EMBL/GenBank/DDBJ whole genome shotgun (WGS) entry which is preliminary data.</text>
</comment>
<dbReference type="AlphaFoldDB" id="A0A5B7FNA1"/>
<organism evidence="1 2">
    <name type="scientific">Portunus trituberculatus</name>
    <name type="common">Swimming crab</name>
    <name type="synonym">Neptunus trituberculatus</name>
    <dbReference type="NCBI Taxonomy" id="210409"/>
    <lineage>
        <taxon>Eukaryota</taxon>
        <taxon>Metazoa</taxon>
        <taxon>Ecdysozoa</taxon>
        <taxon>Arthropoda</taxon>
        <taxon>Crustacea</taxon>
        <taxon>Multicrustacea</taxon>
        <taxon>Malacostraca</taxon>
        <taxon>Eumalacostraca</taxon>
        <taxon>Eucarida</taxon>
        <taxon>Decapoda</taxon>
        <taxon>Pleocyemata</taxon>
        <taxon>Brachyura</taxon>
        <taxon>Eubrachyura</taxon>
        <taxon>Portunoidea</taxon>
        <taxon>Portunidae</taxon>
        <taxon>Portuninae</taxon>
        <taxon>Portunus</taxon>
    </lineage>
</organism>
<protein>
    <submittedName>
        <fullName evidence="1">Uncharacterized protein</fullName>
    </submittedName>
</protein>
<name>A0A5B7FNA1_PORTR</name>
<accession>A0A5B7FNA1</accession>
<gene>
    <name evidence="1" type="ORF">E2C01_040254</name>
</gene>
<proteinExistence type="predicted"/>
<reference evidence="1 2" key="1">
    <citation type="submission" date="2019-05" db="EMBL/GenBank/DDBJ databases">
        <title>Another draft genome of Portunus trituberculatus and its Hox gene families provides insights of decapod evolution.</title>
        <authorList>
            <person name="Jeong J.-H."/>
            <person name="Song I."/>
            <person name="Kim S."/>
            <person name="Choi T."/>
            <person name="Kim D."/>
            <person name="Ryu S."/>
            <person name="Kim W."/>
        </authorList>
    </citation>
    <scope>NUCLEOTIDE SEQUENCE [LARGE SCALE GENOMIC DNA]</scope>
    <source>
        <tissue evidence="1">Muscle</tissue>
    </source>
</reference>
<evidence type="ECO:0000313" key="2">
    <source>
        <dbReference type="Proteomes" id="UP000324222"/>
    </source>
</evidence>
<evidence type="ECO:0000313" key="1">
    <source>
        <dbReference type="EMBL" id="MPC46533.1"/>
    </source>
</evidence>
<keyword evidence="2" id="KW-1185">Reference proteome</keyword>